<dbReference type="PANTHER" id="PTHR43135">
    <property type="entry name" value="ALPHA-D-RIBOSE 1-METHYLPHOSPHONATE 5-TRIPHOSPHATE DIPHOSPHATASE"/>
    <property type="match status" value="1"/>
</dbReference>
<dbReference type="InterPro" id="IPR011059">
    <property type="entry name" value="Metal-dep_hydrolase_composite"/>
</dbReference>
<dbReference type="GO" id="GO:0016810">
    <property type="term" value="F:hydrolase activity, acting on carbon-nitrogen (but not peptide) bonds"/>
    <property type="evidence" value="ECO:0007669"/>
    <property type="project" value="InterPro"/>
</dbReference>
<evidence type="ECO:0000259" key="1">
    <source>
        <dbReference type="Pfam" id="PF01979"/>
    </source>
</evidence>
<accession>A0AAN6FBD6</accession>
<feature type="domain" description="Amidohydrolase-related" evidence="1">
    <location>
        <begin position="78"/>
        <end position="431"/>
    </location>
</feature>
<dbReference type="SUPFAM" id="SSF51556">
    <property type="entry name" value="Metallo-dependent hydrolases"/>
    <property type="match status" value="1"/>
</dbReference>
<dbReference type="EMBL" id="JASUXU010000077">
    <property type="protein sequence ID" value="KAK0310232.1"/>
    <property type="molecule type" value="Genomic_DNA"/>
</dbReference>
<protein>
    <recommendedName>
        <fullName evidence="1">Amidohydrolase-related domain-containing protein</fullName>
    </recommendedName>
</protein>
<dbReference type="PANTHER" id="PTHR43135:SF3">
    <property type="entry name" value="ALPHA-D-RIBOSE 1-METHYLPHOSPHONATE 5-TRIPHOSPHATE DIPHOSPHATASE"/>
    <property type="match status" value="1"/>
</dbReference>
<dbReference type="Gene3D" id="2.30.40.10">
    <property type="entry name" value="Urease, subunit C, domain 1"/>
    <property type="match status" value="1"/>
</dbReference>
<evidence type="ECO:0000313" key="3">
    <source>
        <dbReference type="Proteomes" id="UP001168146"/>
    </source>
</evidence>
<comment type="caution">
    <text evidence="2">The sequence shown here is derived from an EMBL/GenBank/DDBJ whole genome shotgun (WGS) entry which is preliminary data.</text>
</comment>
<name>A0AAN6FBD6_9PEZI</name>
<dbReference type="InterPro" id="IPR006680">
    <property type="entry name" value="Amidohydro-rel"/>
</dbReference>
<dbReference type="Proteomes" id="UP001168146">
    <property type="component" value="Unassembled WGS sequence"/>
</dbReference>
<organism evidence="2 3">
    <name type="scientific">Friedmanniomyces endolithicus</name>
    <dbReference type="NCBI Taxonomy" id="329885"/>
    <lineage>
        <taxon>Eukaryota</taxon>
        <taxon>Fungi</taxon>
        <taxon>Dikarya</taxon>
        <taxon>Ascomycota</taxon>
        <taxon>Pezizomycotina</taxon>
        <taxon>Dothideomycetes</taxon>
        <taxon>Dothideomycetidae</taxon>
        <taxon>Mycosphaerellales</taxon>
        <taxon>Teratosphaeriaceae</taxon>
        <taxon>Friedmanniomyces</taxon>
    </lineage>
</organism>
<dbReference type="SUPFAM" id="SSF51338">
    <property type="entry name" value="Composite domain of metallo-dependent hydrolases"/>
    <property type="match status" value="1"/>
</dbReference>
<dbReference type="InterPro" id="IPR032466">
    <property type="entry name" value="Metal_Hydrolase"/>
</dbReference>
<reference evidence="2" key="1">
    <citation type="submission" date="2021-12" db="EMBL/GenBank/DDBJ databases">
        <title>Black yeast isolated from Biological Soil Crust.</title>
        <authorList>
            <person name="Kurbessoian T."/>
        </authorList>
    </citation>
    <scope>NUCLEOTIDE SEQUENCE</scope>
    <source>
        <strain evidence="2">CCFEE 5208</strain>
    </source>
</reference>
<proteinExistence type="predicted"/>
<dbReference type="CDD" id="cd01299">
    <property type="entry name" value="Met_dep_hydrolase_A"/>
    <property type="match status" value="1"/>
</dbReference>
<dbReference type="Gene3D" id="3.20.20.140">
    <property type="entry name" value="Metal-dependent hydrolases"/>
    <property type="match status" value="1"/>
</dbReference>
<dbReference type="Pfam" id="PF01979">
    <property type="entry name" value="Amidohydro_1"/>
    <property type="match status" value="1"/>
</dbReference>
<dbReference type="AlphaFoldDB" id="A0AAN6FBD6"/>
<dbReference type="InterPro" id="IPR051781">
    <property type="entry name" value="Metallo-dep_Hydrolase"/>
</dbReference>
<sequence>MASTLKPWLQGPPKRYRLVDCSLIDPKDGQVYEHVTVDLADGLIHRMTKLSKWPSPGDEALSWTSNEQITIINLQGKFLCPGLIDCHVHLATPPSEDGLKDTMNQDPTTSLLRQPYLAHQMLKRGFTSVRDCGGAGLALKEAFAEGLYPAPRLFISGHGISQTGGHGDIRSAKDAEFACCGGNTRGLGRIADGVDQCLHAAREELRQGADFIKIMVSGGVVSPTDRLTSLQYSPDEIAAFTRVANDAGTYVTAHAYTPAAIRNAIDKGVSGIEHGNLIDEPTAKLMAEKGVFLTPTLITYKTMASKEFGSFLPPSIAEKNMQVLMAGLKSVQIADQAGVTMCYGTDLLGPLQVKQTGEFALRKEAGLSALKILQSATVNAALRLRQEDKLGRLKEGYAADMVVLNANPLEDIEVLDRPQKHLLAVIKEGRVLESRWSRLPVDMPRSAVIE</sequence>
<dbReference type="InterPro" id="IPR057744">
    <property type="entry name" value="OTAase-like"/>
</dbReference>
<gene>
    <name evidence="2" type="ORF">LTR82_014914</name>
</gene>
<evidence type="ECO:0000313" key="2">
    <source>
        <dbReference type="EMBL" id="KAK0310232.1"/>
    </source>
</evidence>